<sequence length="556" mass="61895">MDFHWRTKPAFIAAAGVSLIGHPRALEARNSIMTSLVRAALAGQGGWVSYSRSKRFYEPLSRYEGTAYTYDRVKAAVQELLDLGLIEEERALPGPASHGWQSRMRATDRLIAAFNDCPFEHVGPREVIELRDVDGERMAYTDTDNTRRLRKVMEARNEAASAIRIEMPEGDGWLHTPGHVRARSEKTGGWVGLRPTPAPIMVRIYGRGRWDMHGRLYGWWQQLPQARRIELLINGEVAFEEDWSACHPRLLYAMAGKVPVGEIYDVDGYDPRHVKAALLTVMNTRTTYGGILSLMKREEDSPGEWPHSLDYTKGLMKAVTHRHEPIAHFLGADMGVRLMHIESEMCVEVLKKSEKENIPALPVHDSFVTQASKGPRVTAIMADVMDATCAEINPCQTSRKRGFTPHMGARGARAVGSGCCVGSSASASPEVVKTEAVSVPVSPVASPTPRPLRWDPAERLEAMIAYQIKTERILMSEERCEGIFEAWERREANARAIAKSVCAYENEAGIRAFPTHIVPDRIGPKTASLKRGRSPRKAGSTVRGRRPRGCLSEVRA</sequence>
<comment type="caution">
    <text evidence="2">The sequence shown here is derived from an EMBL/GenBank/DDBJ whole genome shotgun (WGS) entry which is preliminary data.</text>
</comment>
<reference evidence="3" key="1">
    <citation type="journal article" date="2019" name="Int. J. Syst. Evol. Microbiol.">
        <title>The Global Catalogue of Microorganisms (GCM) 10K type strain sequencing project: providing services to taxonomists for standard genome sequencing and annotation.</title>
        <authorList>
            <consortium name="The Broad Institute Genomics Platform"/>
            <consortium name="The Broad Institute Genome Sequencing Center for Infectious Disease"/>
            <person name="Wu L."/>
            <person name="Ma J."/>
        </authorList>
    </citation>
    <scope>NUCLEOTIDE SEQUENCE [LARGE SCALE GENOMIC DNA]</scope>
    <source>
        <strain evidence="3">CCUG 56108</strain>
    </source>
</reference>
<accession>A0ABW3WWJ6</accession>
<evidence type="ECO:0008006" key="4">
    <source>
        <dbReference type="Google" id="ProtNLM"/>
    </source>
</evidence>
<feature type="region of interest" description="Disordered" evidence="1">
    <location>
        <begin position="521"/>
        <end position="556"/>
    </location>
</feature>
<dbReference type="Proteomes" id="UP001597176">
    <property type="component" value="Unassembled WGS sequence"/>
</dbReference>
<keyword evidence="3" id="KW-1185">Reference proteome</keyword>
<evidence type="ECO:0000313" key="2">
    <source>
        <dbReference type="EMBL" id="MFD1301006.1"/>
    </source>
</evidence>
<protein>
    <recommendedName>
        <fullName evidence="4">DNA-directed RNA polymerase</fullName>
    </recommendedName>
</protein>
<name>A0ABW3WWJ6_9HYPH</name>
<proteinExistence type="predicted"/>
<evidence type="ECO:0000256" key="1">
    <source>
        <dbReference type="SAM" id="MobiDB-lite"/>
    </source>
</evidence>
<dbReference type="EMBL" id="JBHTND010000005">
    <property type="protein sequence ID" value="MFD1301006.1"/>
    <property type="molecule type" value="Genomic_DNA"/>
</dbReference>
<organism evidence="2 3">
    <name type="scientific">Methylobacterium marchantiae</name>
    <dbReference type="NCBI Taxonomy" id="600331"/>
    <lineage>
        <taxon>Bacteria</taxon>
        <taxon>Pseudomonadati</taxon>
        <taxon>Pseudomonadota</taxon>
        <taxon>Alphaproteobacteria</taxon>
        <taxon>Hyphomicrobiales</taxon>
        <taxon>Methylobacteriaceae</taxon>
        <taxon>Methylobacterium</taxon>
    </lineage>
</organism>
<gene>
    <name evidence="2" type="ORF">ACFQ4G_05335</name>
</gene>
<evidence type="ECO:0000313" key="3">
    <source>
        <dbReference type="Proteomes" id="UP001597176"/>
    </source>
</evidence>